<proteinExistence type="predicted"/>
<evidence type="ECO:0000313" key="4">
    <source>
        <dbReference type="Proteomes" id="UP000193450"/>
    </source>
</evidence>
<sequence>MASLKLFAANYLADTGEYQQLEKSYGDKPELVLDIYSSKDNITNKPVVIFYYGGCWGACTDLSKQHYRFVAESLVSLGAVVVVPDYRRYPDVMFAEIIKDAALSVQWVGDHIGSYGGDADNIFLMGHSSGAHLAAMLTLNQNYLGKRDYSRLQGLIGLAGPYDFLPLTKAYQQALFAPEQSYAQSQPINFVDGDEPPLLLLYGMADKTVKFKNHKNLSAKVQQMGGDVQIHIYKELDHKGLLAALSIPLRNQAAVRKDIGAFLYR</sequence>
<name>A0A1X9NEC5_9GAMM</name>
<keyword evidence="4" id="KW-1185">Reference proteome</keyword>
<dbReference type="InterPro" id="IPR029058">
    <property type="entry name" value="AB_hydrolase_fold"/>
</dbReference>
<reference evidence="3 4" key="1">
    <citation type="submission" date="2016-11" db="EMBL/GenBank/DDBJ databases">
        <title>Trade-off between light-utilization and light-protection in marine flavobacteria.</title>
        <authorList>
            <person name="Kumagai Y."/>
        </authorList>
    </citation>
    <scope>NUCLEOTIDE SEQUENCE [LARGE SCALE GENOMIC DNA]</scope>
    <source>
        <strain evidence="3 4">NBRC 107125</strain>
    </source>
</reference>
<protein>
    <recommendedName>
        <fullName evidence="2">BD-FAE-like domain-containing protein</fullName>
    </recommendedName>
</protein>
<dbReference type="KEGG" id="osg:BST96_11910"/>
<accession>A0A1X9NEC5</accession>
<dbReference type="InterPro" id="IPR049492">
    <property type="entry name" value="BD-FAE-like_dom"/>
</dbReference>
<dbReference type="SUPFAM" id="SSF53474">
    <property type="entry name" value="alpha/beta-Hydrolases"/>
    <property type="match status" value="1"/>
</dbReference>
<dbReference type="STRING" id="716816.BST96_11910"/>
<dbReference type="Proteomes" id="UP000193450">
    <property type="component" value="Chromosome"/>
</dbReference>
<organism evidence="3 4">
    <name type="scientific">Oceanicoccus sagamiensis</name>
    <dbReference type="NCBI Taxonomy" id="716816"/>
    <lineage>
        <taxon>Bacteria</taxon>
        <taxon>Pseudomonadati</taxon>
        <taxon>Pseudomonadota</taxon>
        <taxon>Gammaproteobacteria</taxon>
        <taxon>Cellvibrionales</taxon>
        <taxon>Spongiibacteraceae</taxon>
        <taxon>Oceanicoccus</taxon>
    </lineage>
</organism>
<dbReference type="AlphaFoldDB" id="A0A1X9NEC5"/>
<dbReference type="Gene3D" id="3.40.50.1820">
    <property type="entry name" value="alpha/beta hydrolase"/>
    <property type="match status" value="1"/>
</dbReference>
<dbReference type="InterPro" id="IPR050300">
    <property type="entry name" value="GDXG_lipolytic_enzyme"/>
</dbReference>
<keyword evidence="1" id="KW-0378">Hydrolase</keyword>
<evidence type="ECO:0000313" key="3">
    <source>
        <dbReference type="EMBL" id="ARN76388.1"/>
    </source>
</evidence>
<gene>
    <name evidence="3" type="ORF">BST96_11910</name>
</gene>
<dbReference type="PANTHER" id="PTHR48081">
    <property type="entry name" value="AB HYDROLASE SUPERFAMILY PROTEIN C4A8.06C"/>
    <property type="match status" value="1"/>
</dbReference>
<dbReference type="PANTHER" id="PTHR48081:SF9">
    <property type="entry name" value="CARBOXYLESTERASE"/>
    <property type="match status" value="1"/>
</dbReference>
<dbReference type="EMBL" id="CP019343">
    <property type="protein sequence ID" value="ARN76388.1"/>
    <property type="molecule type" value="Genomic_DNA"/>
</dbReference>
<feature type="domain" description="BD-FAE-like" evidence="2">
    <location>
        <begin position="33"/>
        <end position="220"/>
    </location>
</feature>
<dbReference type="Pfam" id="PF20434">
    <property type="entry name" value="BD-FAE"/>
    <property type="match status" value="1"/>
</dbReference>
<evidence type="ECO:0000256" key="1">
    <source>
        <dbReference type="ARBA" id="ARBA00022801"/>
    </source>
</evidence>
<evidence type="ECO:0000259" key="2">
    <source>
        <dbReference type="Pfam" id="PF20434"/>
    </source>
</evidence>
<dbReference type="GO" id="GO:0016787">
    <property type="term" value="F:hydrolase activity"/>
    <property type="evidence" value="ECO:0007669"/>
    <property type="project" value="UniProtKB-KW"/>
</dbReference>